<dbReference type="RefSeq" id="WP_025280431.1">
    <property type="nucleotide sequence ID" value="NZ_CP007268.1"/>
</dbReference>
<dbReference type="HOGENOM" id="CLU_135515_0_0_6"/>
<keyword evidence="3" id="KW-1185">Reference proteome</keyword>
<dbReference type="InterPro" id="IPR009901">
    <property type="entry name" value="Phage_VT1-Sakai_H0025"/>
</dbReference>
<feature type="region of interest" description="Disordered" evidence="1">
    <location>
        <begin position="52"/>
        <end position="72"/>
    </location>
</feature>
<evidence type="ECO:0000313" key="3">
    <source>
        <dbReference type="Proteomes" id="UP000019442"/>
    </source>
</evidence>
<protein>
    <recommendedName>
        <fullName evidence="4">Terminase small subunit</fullName>
    </recommendedName>
</protein>
<dbReference type="OrthoDB" id="9800023at2"/>
<accession>W8KYD6</accession>
<evidence type="ECO:0000256" key="1">
    <source>
        <dbReference type="SAM" id="MobiDB-lite"/>
    </source>
</evidence>
<dbReference type="EMBL" id="CP007268">
    <property type="protein sequence ID" value="AHK80561.1"/>
    <property type="molecule type" value="Genomic_DNA"/>
</dbReference>
<dbReference type="AlphaFoldDB" id="W8KYD6"/>
<gene>
    <name evidence="2" type="ORF">M911_01600</name>
</gene>
<proteinExistence type="predicted"/>
<evidence type="ECO:0008006" key="4">
    <source>
        <dbReference type="Google" id="ProtNLM"/>
    </source>
</evidence>
<reference evidence="2 3" key="1">
    <citation type="journal article" date="2014" name="J Genomics">
        <title>Draft Genome Sequence of the Extremely Halophilic Phototrophic Purple Sulfur Bacterium Halorhodospira halochloris.</title>
        <authorList>
            <person name="Singh K.S."/>
            <person name="Kirksey J."/>
            <person name="Hoff W.D."/>
            <person name="Deole R."/>
        </authorList>
    </citation>
    <scope>NUCLEOTIDE SEQUENCE [LARGE SCALE GENOMIC DNA]</scope>
    <source>
        <strain evidence="2 3">A</strain>
    </source>
</reference>
<dbReference type="Pfam" id="PF07278">
    <property type="entry name" value="DUF1441"/>
    <property type="match status" value="1"/>
</dbReference>
<dbReference type="Proteomes" id="UP000019442">
    <property type="component" value="Chromosome"/>
</dbReference>
<organism evidence="2 3">
    <name type="scientific">Ectothiorhodospira haloalkaliphila</name>
    <dbReference type="NCBI Taxonomy" id="421628"/>
    <lineage>
        <taxon>Bacteria</taxon>
        <taxon>Pseudomonadati</taxon>
        <taxon>Pseudomonadota</taxon>
        <taxon>Gammaproteobacteria</taxon>
        <taxon>Chromatiales</taxon>
        <taxon>Ectothiorhodospiraceae</taxon>
        <taxon>Ectothiorhodospira</taxon>
    </lineage>
</organism>
<reference evidence="3" key="2">
    <citation type="submission" date="2014-02" db="EMBL/GenBank/DDBJ databases">
        <title>Draft Genome Sequence of extremely halophilic bacteria Halorhodospira halochloris.</title>
        <authorList>
            <person name="Singh K.S."/>
        </authorList>
    </citation>
    <scope>NUCLEOTIDE SEQUENCE [LARGE SCALE GENOMIC DNA]</scope>
    <source>
        <strain evidence="3">A</strain>
    </source>
</reference>
<name>W8KYD6_9GAMM</name>
<sequence length="175" mass="19409">MTAKQYPTVSIRALSKLTGLDRDYILRRIEGVQPAAHQRGHPVYRLTDVLPPLTRPAATPEGDEVDPGLLNPTDRRAWYDSELKRRQLQTRDRELIPVDEVQSTVARAFSAIAQHLLSLPDTLERKTGMTGEAAEVVETIVHESMNTLADDLASLDTGAPADYAAAREWLLRGLS</sequence>
<dbReference type="KEGG" id="hhc:M911_01600"/>
<evidence type="ECO:0000313" key="2">
    <source>
        <dbReference type="EMBL" id="AHK80561.1"/>
    </source>
</evidence>